<protein>
    <submittedName>
        <fullName evidence="1">Uncharacterized protein</fullName>
    </submittedName>
</protein>
<dbReference type="Proteomes" id="UP000593568">
    <property type="component" value="Unassembled WGS sequence"/>
</dbReference>
<proteinExistence type="predicted"/>
<gene>
    <name evidence="1" type="ORF">Gotri_014976</name>
</gene>
<accession>A0A7J9DYQ1</accession>
<dbReference type="AlphaFoldDB" id="A0A7J9DYQ1"/>
<name>A0A7J9DYQ1_9ROSI</name>
<sequence length="39" mass="4476">MSITGMSDLQDLILTHPDMKKIVYVFVLSIYELVISPKH</sequence>
<organism evidence="1 2">
    <name type="scientific">Gossypium trilobum</name>
    <dbReference type="NCBI Taxonomy" id="34281"/>
    <lineage>
        <taxon>Eukaryota</taxon>
        <taxon>Viridiplantae</taxon>
        <taxon>Streptophyta</taxon>
        <taxon>Embryophyta</taxon>
        <taxon>Tracheophyta</taxon>
        <taxon>Spermatophyta</taxon>
        <taxon>Magnoliopsida</taxon>
        <taxon>eudicotyledons</taxon>
        <taxon>Gunneridae</taxon>
        <taxon>Pentapetalae</taxon>
        <taxon>rosids</taxon>
        <taxon>malvids</taxon>
        <taxon>Malvales</taxon>
        <taxon>Malvaceae</taxon>
        <taxon>Malvoideae</taxon>
        <taxon>Gossypium</taxon>
    </lineage>
</organism>
<evidence type="ECO:0000313" key="1">
    <source>
        <dbReference type="EMBL" id="MBA0765856.1"/>
    </source>
</evidence>
<comment type="caution">
    <text evidence="1">The sequence shown here is derived from an EMBL/GenBank/DDBJ whole genome shotgun (WGS) entry which is preliminary data.</text>
</comment>
<reference evidence="1 2" key="1">
    <citation type="journal article" date="2019" name="Genome Biol. Evol.">
        <title>Insights into the evolution of the New World diploid cottons (Gossypium, subgenus Houzingenia) based on genome sequencing.</title>
        <authorList>
            <person name="Grover C.E."/>
            <person name="Arick M.A. 2nd"/>
            <person name="Thrash A."/>
            <person name="Conover J.L."/>
            <person name="Sanders W.S."/>
            <person name="Peterson D.G."/>
            <person name="Frelichowski J.E."/>
            <person name="Scheffler J.A."/>
            <person name="Scheffler B.E."/>
            <person name="Wendel J.F."/>
        </authorList>
    </citation>
    <scope>NUCLEOTIDE SEQUENCE [LARGE SCALE GENOMIC DNA]</scope>
    <source>
        <strain evidence="1">8</strain>
        <tissue evidence="1">Leaf</tissue>
    </source>
</reference>
<keyword evidence="2" id="KW-1185">Reference proteome</keyword>
<evidence type="ECO:0000313" key="2">
    <source>
        <dbReference type="Proteomes" id="UP000593568"/>
    </source>
</evidence>
<dbReference type="EMBL" id="JABEZW010000005">
    <property type="protein sequence ID" value="MBA0765856.1"/>
    <property type="molecule type" value="Genomic_DNA"/>
</dbReference>